<dbReference type="GO" id="GO:0005739">
    <property type="term" value="C:mitochondrion"/>
    <property type="evidence" value="ECO:0007669"/>
    <property type="project" value="UniProtKB-SubCell"/>
</dbReference>
<keyword evidence="8" id="KW-1185">Reference proteome</keyword>
<dbReference type="InterPro" id="IPR036249">
    <property type="entry name" value="Thioredoxin-like_sf"/>
</dbReference>
<evidence type="ECO:0000256" key="3">
    <source>
        <dbReference type="ARBA" id="ARBA00023128"/>
    </source>
</evidence>
<feature type="region of interest" description="Disordered" evidence="5">
    <location>
        <begin position="84"/>
        <end position="116"/>
    </location>
</feature>
<reference evidence="8" key="1">
    <citation type="journal article" date="2023" name="Mol. Phylogenet. Evol.">
        <title>Genome-scale phylogeny and comparative genomics of the fungal order Sordariales.</title>
        <authorList>
            <person name="Hensen N."/>
            <person name="Bonometti L."/>
            <person name="Westerberg I."/>
            <person name="Brannstrom I.O."/>
            <person name="Guillou S."/>
            <person name="Cros-Aarteil S."/>
            <person name="Calhoun S."/>
            <person name="Haridas S."/>
            <person name="Kuo A."/>
            <person name="Mondo S."/>
            <person name="Pangilinan J."/>
            <person name="Riley R."/>
            <person name="LaButti K."/>
            <person name="Andreopoulos B."/>
            <person name="Lipzen A."/>
            <person name="Chen C."/>
            <person name="Yan M."/>
            <person name="Daum C."/>
            <person name="Ng V."/>
            <person name="Clum A."/>
            <person name="Steindorff A."/>
            <person name="Ohm R.A."/>
            <person name="Martin F."/>
            <person name="Silar P."/>
            <person name="Natvig D.O."/>
            <person name="Lalanne C."/>
            <person name="Gautier V."/>
            <person name="Ament-Velasquez S.L."/>
            <person name="Kruys A."/>
            <person name="Hutchinson M.I."/>
            <person name="Powell A.J."/>
            <person name="Barry K."/>
            <person name="Miller A.N."/>
            <person name="Grigoriev I.V."/>
            <person name="Debuchy R."/>
            <person name="Gladieux P."/>
            <person name="Hiltunen Thoren M."/>
            <person name="Johannesson H."/>
        </authorList>
    </citation>
    <scope>NUCLEOTIDE SEQUENCE [LARGE SCALE GENOMIC DNA]</scope>
    <source>
        <strain evidence="8">CBS 340.73</strain>
    </source>
</reference>
<dbReference type="PANTHER" id="PTHR13274">
    <property type="entry name" value="MITOCHONDRIAL RIBOSOMAL PROTEIN S25"/>
    <property type="match status" value="1"/>
</dbReference>
<dbReference type="GO" id="GO:0005840">
    <property type="term" value="C:ribosome"/>
    <property type="evidence" value="ECO:0007669"/>
    <property type="project" value="UniProtKB-KW"/>
</dbReference>
<evidence type="ECO:0000313" key="7">
    <source>
        <dbReference type="EMBL" id="KAK3946195.1"/>
    </source>
</evidence>
<dbReference type="InterPro" id="IPR040049">
    <property type="entry name" value="Ribosomal_mS25/mL61"/>
</dbReference>
<sequence>MVGPFQLLGIRHGPGAAILPTNVTRIHMEFAHKINDGHMGPKKFWREHLPRLKFWNPAIPMIVNRTTDQLGPATMTLYFRDDGAPAASKSELPQPSSSSTGHSKAPEPSEGERAVTIDMKNRRSEVILKDFMDMTGAVPVIPTPQEEAEMRDAAELKQRGEIDRERVRKMLEAERREAAMISQARSEAAALKAAA</sequence>
<keyword evidence="4" id="KW-0687">Ribonucleoprotein</keyword>
<evidence type="ECO:0000256" key="4">
    <source>
        <dbReference type="ARBA" id="ARBA00023274"/>
    </source>
</evidence>
<evidence type="ECO:0000256" key="2">
    <source>
        <dbReference type="ARBA" id="ARBA00022980"/>
    </source>
</evidence>
<comment type="subcellular location">
    <subcellularLocation>
        <location evidence="1">Mitochondrion</location>
    </subcellularLocation>
</comment>
<feature type="compositionally biased region" description="Low complexity" evidence="5">
    <location>
        <begin position="88"/>
        <end position="99"/>
    </location>
</feature>
<dbReference type="Proteomes" id="UP001303473">
    <property type="component" value="Unassembled WGS sequence"/>
</dbReference>
<dbReference type="SMART" id="SM00916">
    <property type="entry name" value="L51_S25_CI-B8"/>
    <property type="match status" value="1"/>
</dbReference>
<protein>
    <submittedName>
        <fullName evidence="7">CI-B8 domain-containing protein</fullName>
    </submittedName>
</protein>
<keyword evidence="3" id="KW-0496">Mitochondrion</keyword>
<proteinExistence type="predicted"/>
<name>A0AAN6NI09_9PEZI</name>
<dbReference type="SUPFAM" id="SSF52833">
    <property type="entry name" value="Thioredoxin-like"/>
    <property type="match status" value="1"/>
</dbReference>
<dbReference type="GO" id="GO:1990904">
    <property type="term" value="C:ribonucleoprotein complex"/>
    <property type="evidence" value="ECO:0007669"/>
    <property type="project" value="UniProtKB-KW"/>
</dbReference>
<evidence type="ECO:0000256" key="1">
    <source>
        <dbReference type="ARBA" id="ARBA00004173"/>
    </source>
</evidence>
<feature type="domain" description="Ribosomal protein/NADH dehydrogenase" evidence="6">
    <location>
        <begin position="33"/>
        <end position="138"/>
    </location>
</feature>
<dbReference type="InterPro" id="IPR007741">
    <property type="entry name" value="Ribosomal_mL43/mS25/NADH_DH"/>
</dbReference>
<gene>
    <name evidence="7" type="ORF">QBC46DRAFT_369101</name>
</gene>
<dbReference type="PANTHER" id="PTHR13274:SF2">
    <property type="entry name" value="SMALL RIBOSOMAL SUBUNIT PROTEIN MS25"/>
    <property type="match status" value="1"/>
</dbReference>
<feature type="compositionally biased region" description="Basic and acidic residues" evidence="5">
    <location>
        <begin position="104"/>
        <end position="116"/>
    </location>
</feature>
<comment type="caution">
    <text evidence="7">The sequence shown here is derived from an EMBL/GenBank/DDBJ whole genome shotgun (WGS) entry which is preliminary data.</text>
</comment>
<dbReference type="GO" id="GO:0003735">
    <property type="term" value="F:structural constituent of ribosome"/>
    <property type="evidence" value="ECO:0007669"/>
    <property type="project" value="InterPro"/>
</dbReference>
<keyword evidence="2" id="KW-0689">Ribosomal protein</keyword>
<dbReference type="AlphaFoldDB" id="A0AAN6NI09"/>
<dbReference type="EMBL" id="MU853752">
    <property type="protein sequence ID" value="KAK3946195.1"/>
    <property type="molecule type" value="Genomic_DNA"/>
</dbReference>
<evidence type="ECO:0000256" key="5">
    <source>
        <dbReference type="SAM" id="MobiDB-lite"/>
    </source>
</evidence>
<dbReference type="Pfam" id="PF05047">
    <property type="entry name" value="L51_S25_CI-B8"/>
    <property type="match status" value="1"/>
</dbReference>
<evidence type="ECO:0000313" key="8">
    <source>
        <dbReference type="Proteomes" id="UP001303473"/>
    </source>
</evidence>
<evidence type="ECO:0000259" key="6">
    <source>
        <dbReference type="SMART" id="SM00916"/>
    </source>
</evidence>
<organism evidence="7 8">
    <name type="scientific">Diplogelasinospora grovesii</name>
    <dbReference type="NCBI Taxonomy" id="303347"/>
    <lineage>
        <taxon>Eukaryota</taxon>
        <taxon>Fungi</taxon>
        <taxon>Dikarya</taxon>
        <taxon>Ascomycota</taxon>
        <taxon>Pezizomycotina</taxon>
        <taxon>Sordariomycetes</taxon>
        <taxon>Sordariomycetidae</taxon>
        <taxon>Sordariales</taxon>
        <taxon>Diplogelasinosporaceae</taxon>
        <taxon>Diplogelasinospora</taxon>
    </lineage>
</organism>
<accession>A0AAN6NI09</accession>